<dbReference type="InterPro" id="IPR003772">
    <property type="entry name" value="YceD"/>
</dbReference>
<feature type="region of interest" description="Disordered" evidence="1">
    <location>
        <begin position="1"/>
        <end position="23"/>
    </location>
</feature>
<proteinExistence type="predicted"/>
<dbReference type="Pfam" id="PF02620">
    <property type="entry name" value="YceD"/>
    <property type="match status" value="1"/>
</dbReference>
<comment type="caution">
    <text evidence="2">The sequence shown here is derived from an EMBL/GenBank/DDBJ whole genome shotgun (WGS) entry which is preliminary data.</text>
</comment>
<dbReference type="Proteomes" id="UP001595713">
    <property type="component" value="Unassembled WGS sequence"/>
</dbReference>
<gene>
    <name evidence="2" type="ORF">ACFONA_02455</name>
</gene>
<dbReference type="RefSeq" id="WP_261293597.1">
    <property type="nucleotide sequence ID" value="NZ_JANQBK010000004.1"/>
</dbReference>
<evidence type="ECO:0000256" key="1">
    <source>
        <dbReference type="SAM" id="MobiDB-lite"/>
    </source>
</evidence>
<name>A0ABV7SPX4_9SPHN</name>
<dbReference type="EMBL" id="JBHRXP010000001">
    <property type="protein sequence ID" value="MFC3579014.1"/>
    <property type="molecule type" value="Genomic_DNA"/>
</dbReference>
<accession>A0ABV7SPX4</accession>
<reference evidence="3" key="1">
    <citation type="journal article" date="2019" name="Int. J. Syst. Evol. Microbiol.">
        <title>The Global Catalogue of Microorganisms (GCM) 10K type strain sequencing project: providing services to taxonomists for standard genome sequencing and annotation.</title>
        <authorList>
            <consortium name="The Broad Institute Genomics Platform"/>
            <consortium name="The Broad Institute Genome Sequencing Center for Infectious Disease"/>
            <person name="Wu L."/>
            <person name="Ma J."/>
        </authorList>
    </citation>
    <scope>NUCLEOTIDE SEQUENCE [LARGE SCALE GENOMIC DNA]</scope>
    <source>
        <strain evidence="3">KCTC 42739</strain>
    </source>
</reference>
<evidence type="ECO:0000313" key="3">
    <source>
        <dbReference type="Proteomes" id="UP001595713"/>
    </source>
</evidence>
<organism evidence="2 3">
    <name type="scientific">Sphingomonas hylomeconis</name>
    <dbReference type="NCBI Taxonomy" id="1395958"/>
    <lineage>
        <taxon>Bacteria</taxon>
        <taxon>Pseudomonadati</taxon>
        <taxon>Pseudomonadota</taxon>
        <taxon>Alphaproteobacteria</taxon>
        <taxon>Sphingomonadales</taxon>
        <taxon>Sphingomonadaceae</taxon>
        <taxon>Sphingomonas</taxon>
    </lineage>
</organism>
<protein>
    <submittedName>
        <fullName evidence="2">YceD family protein</fullName>
    </submittedName>
</protein>
<sequence>MTQPEFSRLQRRDTIGSTEHSVSISATEEERAALATRFGLVALESLEATLRIRTEAAGIVARGTVTAAVVQACSVTDEPLKVRVNEDIAVRFIEEQAVDEEEIELSEDALDTMFYSGGGIDLGEAAAETVALALDPFLRGPNAARVLKAAGVIGEDEVRPAGALAGLKDLLAKK</sequence>
<evidence type="ECO:0000313" key="2">
    <source>
        <dbReference type="EMBL" id="MFC3579014.1"/>
    </source>
</evidence>
<keyword evidence="3" id="KW-1185">Reference proteome</keyword>